<organism evidence="1 2">
    <name type="scientific">Cinchona calisaya</name>
    <dbReference type="NCBI Taxonomy" id="153742"/>
    <lineage>
        <taxon>Eukaryota</taxon>
        <taxon>Viridiplantae</taxon>
        <taxon>Streptophyta</taxon>
        <taxon>Embryophyta</taxon>
        <taxon>Tracheophyta</taxon>
        <taxon>Spermatophyta</taxon>
        <taxon>Magnoliopsida</taxon>
        <taxon>eudicotyledons</taxon>
        <taxon>Gunneridae</taxon>
        <taxon>Pentapetalae</taxon>
        <taxon>asterids</taxon>
        <taxon>lamiids</taxon>
        <taxon>Gentianales</taxon>
        <taxon>Rubiaceae</taxon>
        <taxon>Cinchonoideae</taxon>
        <taxon>Cinchoneae</taxon>
        <taxon>Cinchona</taxon>
    </lineage>
</organism>
<reference evidence="1 2" key="1">
    <citation type="submission" date="2024-11" db="EMBL/GenBank/DDBJ databases">
        <title>A near-complete genome assembly of Cinchona calisaya.</title>
        <authorList>
            <person name="Lian D.C."/>
            <person name="Zhao X.W."/>
            <person name="Wei L."/>
        </authorList>
    </citation>
    <scope>NUCLEOTIDE SEQUENCE [LARGE SCALE GENOMIC DNA]</scope>
    <source>
        <tissue evidence="1">Nenye</tissue>
    </source>
</reference>
<dbReference type="Proteomes" id="UP001630127">
    <property type="component" value="Unassembled WGS sequence"/>
</dbReference>
<name>A0ABD2ZWS4_9GENT</name>
<dbReference type="AlphaFoldDB" id="A0ABD2ZWS4"/>
<accession>A0ABD2ZWS4</accession>
<keyword evidence="2" id="KW-1185">Reference proteome</keyword>
<protein>
    <submittedName>
        <fullName evidence="1">Uncharacterized protein</fullName>
    </submittedName>
</protein>
<evidence type="ECO:0000313" key="2">
    <source>
        <dbReference type="Proteomes" id="UP001630127"/>
    </source>
</evidence>
<gene>
    <name evidence="1" type="ORF">ACH5RR_016723</name>
</gene>
<evidence type="ECO:0000313" key="1">
    <source>
        <dbReference type="EMBL" id="KAL3523889.1"/>
    </source>
</evidence>
<comment type="caution">
    <text evidence="1">The sequence shown here is derived from an EMBL/GenBank/DDBJ whole genome shotgun (WGS) entry which is preliminary data.</text>
</comment>
<sequence length="143" mass="15414">MDSPSPESLHAIHKSVIGKLLKGKESATELHTLFQTLPEDGAGRVLAQEHVLIISRSFAESLSLLNSGRVNGTSQIVAVNSGVGVSSGDRSSKSSDHGRKKLKISIWNTMSMMIGCHSLFSIEGENPKGHIFCFKKKKLSSLI</sequence>
<proteinExistence type="predicted"/>
<dbReference type="EMBL" id="JBJUIK010000007">
    <property type="protein sequence ID" value="KAL3523889.1"/>
    <property type="molecule type" value="Genomic_DNA"/>
</dbReference>